<reference evidence="2" key="1">
    <citation type="journal article" date="2021" name="Proc. Natl. Acad. Sci. U.S.A.">
        <title>Three genomes in the algal genus Volvox reveal the fate of a haploid sex-determining region after a transition to homothallism.</title>
        <authorList>
            <person name="Yamamoto K."/>
            <person name="Hamaji T."/>
            <person name="Kawai-Toyooka H."/>
            <person name="Matsuzaki R."/>
            <person name="Takahashi F."/>
            <person name="Nishimura Y."/>
            <person name="Kawachi M."/>
            <person name="Noguchi H."/>
            <person name="Minakuchi Y."/>
            <person name="Umen J.G."/>
            <person name="Toyoda A."/>
            <person name="Nozaki H."/>
        </authorList>
    </citation>
    <scope>NUCLEOTIDE SEQUENCE</scope>
    <source>
        <strain evidence="2">NIES-3780</strain>
    </source>
</reference>
<dbReference type="PANTHER" id="PTHR37984:SF5">
    <property type="entry name" value="PROTEIN NYNRIN-LIKE"/>
    <property type="match status" value="1"/>
</dbReference>
<comment type="caution">
    <text evidence="2">The sequence shown here is derived from an EMBL/GenBank/DDBJ whole genome shotgun (WGS) entry which is preliminary data.</text>
</comment>
<sequence>MEGSVTWIVVPNDDALRHDILARFHEDPLAGHPGSTRLVKLVWRSFWWPHLVMDAENFVRTCSLCQHNKALSSKGRGLLQPLPVPDAPWESVSMDFVVALPETEGGYDSVLVMVDRLTKMVHLAPCTSSCTAEQTARLFFR</sequence>
<feature type="domain" description="Integrase zinc-binding" evidence="1">
    <location>
        <begin position="13"/>
        <end position="70"/>
    </location>
</feature>
<accession>A0A8J4AV77</accession>
<dbReference type="InterPro" id="IPR050951">
    <property type="entry name" value="Retrovirus_Pol_polyprotein"/>
</dbReference>
<dbReference type="InterPro" id="IPR036397">
    <property type="entry name" value="RNaseH_sf"/>
</dbReference>
<gene>
    <name evidence="2" type="ORF">Vafri_3307</name>
</gene>
<dbReference type="EMBL" id="BNCO01000003">
    <property type="protein sequence ID" value="GIL46294.1"/>
    <property type="molecule type" value="Genomic_DNA"/>
</dbReference>
<proteinExistence type="predicted"/>
<keyword evidence="3" id="KW-1185">Reference proteome</keyword>
<dbReference type="SUPFAM" id="SSF53098">
    <property type="entry name" value="Ribonuclease H-like"/>
    <property type="match status" value="1"/>
</dbReference>
<dbReference type="GO" id="GO:0003676">
    <property type="term" value="F:nucleic acid binding"/>
    <property type="evidence" value="ECO:0007669"/>
    <property type="project" value="InterPro"/>
</dbReference>
<evidence type="ECO:0000259" key="1">
    <source>
        <dbReference type="Pfam" id="PF17921"/>
    </source>
</evidence>
<dbReference type="InterPro" id="IPR012337">
    <property type="entry name" value="RNaseH-like_sf"/>
</dbReference>
<dbReference type="PANTHER" id="PTHR37984">
    <property type="entry name" value="PROTEIN CBG26694"/>
    <property type="match status" value="1"/>
</dbReference>
<dbReference type="Gene3D" id="1.10.340.70">
    <property type="match status" value="1"/>
</dbReference>
<protein>
    <recommendedName>
        <fullName evidence="1">Integrase zinc-binding domain-containing protein</fullName>
    </recommendedName>
</protein>
<dbReference type="InterPro" id="IPR041588">
    <property type="entry name" value="Integrase_H2C2"/>
</dbReference>
<organism evidence="2 3">
    <name type="scientific">Volvox africanus</name>
    <dbReference type="NCBI Taxonomy" id="51714"/>
    <lineage>
        <taxon>Eukaryota</taxon>
        <taxon>Viridiplantae</taxon>
        <taxon>Chlorophyta</taxon>
        <taxon>core chlorophytes</taxon>
        <taxon>Chlorophyceae</taxon>
        <taxon>CS clade</taxon>
        <taxon>Chlamydomonadales</taxon>
        <taxon>Volvocaceae</taxon>
        <taxon>Volvox</taxon>
    </lineage>
</organism>
<dbReference type="Pfam" id="PF17921">
    <property type="entry name" value="Integrase_H2C2"/>
    <property type="match status" value="1"/>
</dbReference>
<dbReference type="Gene3D" id="3.30.420.10">
    <property type="entry name" value="Ribonuclease H-like superfamily/Ribonuclease H"/>
    <property type="match status" value="1"/>
</dbReference>
<dbReference type="Proteomes" id="UP000747399">
    <property type="component" value="Unassembled WGS sequence"/>
</dbReference>
<evidence type="ECO:0000313" key="2">
    <source>
        <dbReference type="EMBL" id="GIL46294.1"/>
    </source>
</evidence>
<name>A0A8J4AV77_9CHLO</name>
<dbReference type="AlphaFoldDB" id="A0A8J4AV77"/>
<evidence type="ECO:0000313" key="3">
    <source>
        <dbReference type="Proteomes" id="UP000747399"/>
    </source>
</evidence>